<dbReference type="InterPro" id="IPR023095">
    <property type="entry name" value="Ade_MeTrfase_dom_2"/>
</dbReference>
<dbReference type="PROSITE" id="PS00092">
    <property type="entry name" value="N6_MTASE"/>
    <property type="match status" value="1"/>
</dbReference>
<dbReference type="RefSeq" id="WP_273897031.1">
    <property type="nucleotide sequence ID" value="NZ_JAMDGS010000015.1"/>
</dbReference>
<dbReference type="PIRSF" id="PIRSF000398">
    <property type="entry name" value="M_m6A_EcoRV"/>
    <property type="match status" value="1"/>
</dbReference>
<dbReference type="InterPro" id="IPR002052">
    <property type="entry name" value="DNA_methylase_N6_adenine_CS"/>
</dbReference>
<protein>
    <recommendedName>
        <fullName evidence="2 7">Site-specific DNA-methyltransferase (adenine-specific)</fullName>
        <ecNumber evidence="2 7">2.1.1.72</ecNumber>
    </recommendedName>
</protein>
<evidence type="ECO:0000256" key="5">
    <source>
        <dbReference type="ARBA" id="ARBA00022691"/>
    </source>
</evidence>
<dbReference type="PANTHER" id="PTHR30481:SF3">
    <property type="entry name" value="DNA ADENINE METHYLASE"/>
    <property type="match status" value="1"/>
</dbReference>
<dbReference type="GO" id="GO:0032259">
    <property type="term" value="P:methylation"/>
    <property type="evidence" value="ECO:0007669"/>
    <property type="project" value="UniProtKB-KW"/>
</dbReference>
<keyword evidence="5 7" id="KW-0949">S-adenosyl-L-methionine</keyword>
<name>A0ABT5PUM5_9PSED</name>
<sequence length="269" mass="30938">MKTPKRALIRWAGSKKKLIPVIKKSVPLNFDRYIEPFCGSISLFLELPPSKAILSDINEELINFYNVVKVSPTYISDELAKLESSKENYYRVRGLNPEALTRKERAVRFFYLNRHCFNGVYRTNQKGMFNVPYGSKLSSVPSACEVMDFSRFIKNATFEKSDFERVINKAGFNDFIYLDPPYAGRNVKDRGEYGQVKFAEVDIERLHRSLLRASERGAKILLSYADIPLIREVFSEWRIETVSVGRSVSGFSKGRMIVNEVLIKNFDNG</sequence>
<proteinExistence type="inferred from homology"/>
<dbReference type="Gene3D" id="1.10.1020.10">
    <property type="entry name" value="Adenine-specific Methyltransferase, Domain 2"/>
    <property type="match status" value="1"/>
</dbReference>
<evidence type="ECO:0000256" key="1">
    <source>
        <dbReference type="ARBA" id="ARBA00006594"/>
    </source>
</evidence>
<dbReference type="PANTHER" id="PTHR30481">
    <property type="entry name" value="DNA ADENINE METHYLASE"/>
    <property type="match status" value="1"/>
</dbReference>
<keyword evidence="3 7" id="KW-0489">Methyltransferase</keyword>
<dbReference type="EMBL" id="JAMDGS010000015">
    <property type="protein sequence ID" value="MDD1127596.1"/>
    <property type="molecule type" value="Genomic_DNA"/>
</dbReference>
<dbReference type="Gene3D" id="3.40.50.150">
    <property type="entry name" value="Vaccinia Virus protein VP39"/>
    <property type="match status" value="1"/>
</dbReference>
<dbReference type="NCBIfam" id="TIGR00571">
    <property type="entry name" value="dam"/>
    <property type="match status" value="1"/>
</dbReference>
<dbReference type="EC" id="2.1.1.72" evidence="2 7"/>
<dbReference type="Pfam" id="PF02086">
    <property type="entry name" value="MethyltransfD12"/>
    <property type="match status" value="1"/>
</dbReference>
<dbReference type="InterPro" id="IPR012327">
    <property type="entry name" value="MeTrfase_D12"/>
</dbReference>
<evidence type="ECO:0000256" key="4">
    <source>
        <dbReference type="ARBA" id="ARBA00022679"/>
    </source>
</evidence>
<dbReference type="InterPro" id="IPR012263">
    <property type="entry name" value="M_m6A_EcoRV"/>
</dbReference>
<comment type="caution">
    <text evidence="8">The sequence shown here is derived from an EMBL/GenBank/DDBJ whole genome shotgun (WGS) entry which is preliminary data.</text>
</comment>
<dbReference type="Proteomes" id="UP001150531">
    <property type="component" value="Unassembled WGS sequence"/>
</dbReference>
<evidence type="ECO:0000256" key="2">
    <source>
        <dbReference type="ARBA" id="ARBA00011900"/>
    </source>
</evidence>
<comment type="catalytic activity">
    <reaction evidence="6 7">
        <text>a 2'-deoxyadenosine in DNA + S-adenosyl-L-methionine = an N(6)-methyl-2'-deoxyadenosine in DNA + S-adenosyl-L-homocysteine + H(+)</text>
        <dbReference type="Rhea" id="RHEA:15197"/>
        <dbReference type="Rhea" id="RHEA-COMP:12418"/>
        <dbReference type="Rhea" id="RHEA-COMP:12419"/>
        <dbReference type="ChEBI" id="CHEBI:15378"/>
        <dbReference type="ChEBI" id="CHEBI:57856"/>
        <dbReference type="ChEBI" id="CHEBI:59789"/>
        <dbReference type="ChEBI" id="CHEBI:90615"/>
        <dbReference type="ChEBI" id="CHEBI:90616"/>
        <dbReference type="EC" id="2.1.1.72"/>
    </reaction>
</comment>
<keyword evidence="9" id="KW-1185">Reference proteome</keyword>
<gene>
    <name evidence="8" type="ORF">M5G18_23600</name>
</gene>
<reference evidence="8" key="1">
    <citation type="submission" date="2022-05" db="EMBL/GenBank/DDBJ databases">
        <title>Novel Pseudomonas spp. Isolated from a Rainbow Trout Aquaculture Facility.</title>
        <authorList>
            <person name="Testerman T."/>
            <person name="Graf J."/>
        </authorList>
    </citation>
    <scope>NUCLEOTIDE SEQUENCE</scope>
    <source>
        <strain evidence="8">ID386</strain>
    </source>
</reference>
<dbReference type="GO" id="GO:0009007">
    <property type="term" value="F:site-specific DNA-methyltransferase (adenine-specific) activity"/>
    <property type="evidence" value="ECO:0007669"/>
    <property type="project" value="UniProtKB-EC"/>
</dbReference>
<evidence type="ECO:0000256" key="6">
    <source>
        <dbReference type="ARBA" id="ARBA00047942"/>
    </source>
</evidence>
<dbReference type="SUPFAM" id="SSF53335">
    <property type="entry name" value="S-adenosyl-L-methionine-dependent methyltransferases"/>
    <property type="match status" value="1"/>
</dbReference>
<dbReference type="PRINTS" id="PR00505">
    <property type="entry name" value="D12N6MTFRASE"/>
</dbReference>
<accession>A0ABT5PUM5</accession>
<comment type="similarity">
    <text evidence="1 7">Belongs to the N(4)/N(6)-methyltransferase family.</text>
</comment>
<organism evidence="8 9">
    <name type="scientific">Pseudomonas aphyarum</name>
    <dbReference type="NCBI Taxonomy" id="2942629"/>
    <lineage>
        <taxon>Bacteria</taxon>
        <taxon>Pseudomonadati</taxon>
        <taxon>Pseudomonadota</taxon>
        <taxon>Gammaproteobacteria</taxon>
        <taxon>Pseudomonadales</taxon>
        <taxon>Pseudomonadaceae</taxon>
        <taxon>Pseudomonas</taxon>
    </lineage>
</organism>
<keyword evidence="4 7" id="KW-0808">Transferase</keyword>
<dbReference type="InterPro" id="IPR029063">
    <property type="entry name" value="SAM-dependent_MTases_sf"/>
</dbReference>
<evidence type="ECO:0000313" key="9">
    <source>
        <dbReference type="Proteomes" id="UP001150531"/>
    </source>
</evidence>
<evidence type="ECO:0000256" key="7">
    <source>
        <dbReference type="RuleBase" id="RU361257"/>
    </source>
</evidence>
<evidence type="ECO:0000256" key="3">
    <source>
        <dbReference type="ARBA" id="ARBA00022603"/>
    </source>
</evidence>
<evidence type="ECO:0000313" key="8">
    <source>
        <dbReference type="EMBL" id="MDD1127596.1"/>
    </source>
</evidence>